<dbReference type="PANTHER" id="PTHR46401">
    <property type="entry name" value="GLYCOSYLTRANSFERASE WBBK-RELATED"/>
    <property type="match status" value="1"/>
</dbReference>
<protein>
    <submittedName>
        <fullName evidence="3">Glycosyltransferase family 4 protein</fullName>
    </submittedName>
</protein>
<dbReference type="PANTHER" id="PTHR46401:SF2">
    <property type="entry name" value="GLYCOSYLTRANSFERASE WBBK-RELATED"/>
    <property type="match status" value="1"/>
</dbReference>
<comment type="caution">
    <text evidence="3">The sequence shown here is derived from an EMBL/GenBank/DDBJ whole genome shotgun (WGS) entry which is preliminary data.</text>
</comment>
<reference evidence="4" key="1">
    <citation type="journal article" date="2019" name="Int. J. Syst. Evol. Microbiol.">
        <title>The Global Catalogue of Microorganisms (GCM) 10K type strain sequencing project: providing services to taxonomists for standard genome sequencing and annotation.</title>
        <authorList>
            <consortium name="The Broad Institute Genomics Platform"/>
            <consortium name="The Broad Institute Genome Sequencing Center for Infectious Disease"/>
            <person name="Wu L."/>
            <person name="Ma J."/>
        </authorList>
    </citation>
    <scope>NUCLEOTIDE SEQUENCE [LARGE SCALE GENOMIC DNA]</scope>
    <source>
        <strain evidence="4">CGMCC 1.10759</strain>
    </source>
</reference>
<accession>A0ABV8T287</accession>
<name>A0ABV8T287_9GAMM</name>
<dbReference type="Pfam" id="PF00534">
    <property type="entry name" value="Glycos_transf_1"/>
    <property type="match status" value="1"/>
</dbReference>
<dbReference type="Proteomes" id="UP001595904">
    <property type="component" value="Unassembled WGS sequence"/>
</dbReference>
<dbReference type="CDD" id="cd03809">
    <property type="entry name" value="GT4_MtfB-like"/>
    <property type="match status" value="1"/>
</dbReference>
<organism evidence="3 4">
    <name type="scientific">Steroidobacter flavus</name>
    <dbReference type="NCBI Taxonomy" id="1842136"/>
    <lineage>
        <taxon>Bacteria</taxon>
        <taxon>Pseudomonadati</taxon>
        <taxon>Pseudomonadota</taxon>
        <taxon>Gammaproteobacteria</taxon>
        <taxon>Steroidobacterales</taxon>
        <taxon>Steroidobacteraceae</taxon>
        <taxon>Steroidobacter</taxon>
    </lineage>
</organism>
<evidence type="ECO:0000313" key="3">
    <source>
        <dbReference type="EMBL" id="MFC4313263.1"/>
    </source>
</evidence>
<evidence type="ECO:0000259" key="2">
    <source>
        <dbReference type="Pfam" id="PF00534"/>
    </source>
</evidence>
<evidence type="ECO:0000256" key="1">
    <source>
        <dbReference type="ARBA" id="ARBA00022679"/>
    </source>
</evidence>
<dbReference type="Gene3D" id="3.40.50.2000">
    <property type="entry name" value="Glycogen Phosphorylase B"/>
    <property type="match status" value="2"/>
</dbReference>
<evidence type="ECO:0000313" key="4">
    <source>
        <dbReference type="Proteomes" id="UP001595904"/>
    </source>
</evidence>
<dbReference type="RefSeq" id="WP_380603419.1">
    <property type="nucleotide sequence ID" value="NZ_JBHSDU010000015.1"/>
</dbReference>
<proteinExistence type="predicted"/>
<keyword evidence="1" id="KW-0808">Transferase</keyword>
<dbReference type="SUPFAM" id="SSF53756">
    <property type="entry name" value="UDP-Glycosyltransferase/glycogen phosphorylase"/>
    <property type="match status" value="1"/>
</dbReference>
<sequence>MARLVDQKDGLGIYGQYLLREMLTADPETRYLILLETPTCEDLFRDYHNAQVVVIPARSKLYWDQVSVPRAARQFGADLIFNPKFSLPFFTRRPCVFVLQGSDWYVNPQNYPWWDNLYIRLMLPLYSWKAARTLAISQTTLDDLAHCTRINVSNSVVSYAGVGANFTSKRDERALAKFRAEYRLPERFILTVARVLHGAQKQIRIYPGGNNETLIHAYRRYRQAGGDLPLAVVGAHIEEYLRARSFSDTDLQDVQFLGFVPNQRLHLAYQLAECFVLATLCESFGIPIVEAFACGCPAIVPNTCSAPEIAGGAAFLIDPRDEADIARAFAEVTGSEHLRRRLRELGIQRARALTWKETARRTLAVLNEIVPLQRVAHSSSAIVH</sequence>
<feature type="domain" description="Glycosyl transferase family 1" evidence="2">
    <location>
        <begin position="210"/>
        <end position="346"/>
    </location>
</feature>
<dbReference type="InterPro" id="IPR001296">
    <property type="entry name" value="Glyco_trans_1"/>
</dbReference>
<dbReference type="EMBL" id="JBHSDU010000015">
    <property type="protein sequence ID" value="MFC4313263.1"/>
    <property type="molecule type" value="Genomic_DNA"/>
</dbReference>
<gene>
    <name evidence="3" type="ORF">ACFPN2_29560</name>
</gene>
<keyword evidence="4" id="KW-1185">Reference proteome</keyword>